<evidence type="ECO:0000313" key="3">
    <source>
        <dbReference type="Proteomes" id="UP000017836"/>
    </source>
</evidence>
<dbReference type="Proteomes" id="UP000017836">
    <property type="component" value="Unassembled WGS sequence"/>
</dbReference>
<feature type="region of interest" description="Disordered" evidence="1">
    <location>
        <begin position="57"/>
        <end position="79"/>
    </location>
</feature>
<name>W1PHV9_AMBTC</name>
<evidence type="ECO:0000256" key="1">
    <source>
        <dbReference type="SAM" id="MobiDB-lite"/>
    </source>
</evidence>
<feature type="compositionally biased region" description="Polar residues" evidence="1">
    <location>
        <begin position="1"/>
        <end position="17"/>
    </location>
</feature>
<dbReference type="EMBL" id="KI392980">
    <property type="protein sequence ID" value="ERN09587.1"/>
    <property type="molecule type" value="Genomic_DNA"/>
</dbReference>
<dbReference type="AlphaFoldDB" id="W1PHV9"/>
<accession>W1PHV9</accession>
<dbReference type="Gramene" id="ERN09587">
    <property type="protein sequence ID" value="ERN09587"/>
    <property type="gene ID" value="AMTR_s00029p00167770"/>
</dbReference>
<sequence>MSSGLRTASNQVYNDQSGEIVDGDDCMEEKEGVGQELSRTREVHLDRGSLRSLKALPRLGSARQGRRAPGGCPRPTLPNETYQEIKYLGRVTLGWARLAITLGIGPA</sequence>
<gene>
    <name evidence="2" type="ORF">AMTR_s00029p00167770</name>
</gene>
<reference evidence="3" key="1">
    <citation type="journal article" date="2013" name="Science">
        <title>The Amborella genome and the evolution of flowering plants.</title>
        <authorList>
            <consortium name="Amborella Genome Project"/>
        </authorList>
    </citation>
    <scope>NUCLEOTIDE SEQUENCE [LARGE SCALE GENOMIC DNA]</scope>
</reference>
<proteinExistence type="predicted"/>
<feature type="region of interest" description="Disordered" evidence="1">
    <location>
        <begin position="1"/>
        <end position="23"/>
    </location>
</feature>
<keyword evidence="3" id="KW-1185">Reference proteome</keyword>
<protein>
    <submittedName>
        <fullName evidence="2">Uncharacterized protein</fullName>
    </submittedName>
</protein>
<dbReference type="HOGENOM" id="CLU_2213453_0_0_1"/>
<evidence type="ECO:0000313" key="2">
    <source>
        <dbReference type="EMBL" id="ERN09587.1"/>
    </source>
</evidence>
<organism evidence="2 3">
    <name type="scientific">Amborella trichopoda</name>
    <dbReference type="NCBI Taxonomy" id="13333"/>
    <lineage>
        <taxon>Eukaryota</taxon>
        <taxon>Viridiplantae</taxon>
        <taxon>Streptophyta</taxon>
        <taxon>Embryophyta</taxon>
        <taxon>Tracheophyta</taxon>
        <taxon>Spermatophyta</taxon>
        <taxon>Magnoliopsida</taxon>
        <taxon>Amborellales</taxon>
        <taxon>Amborellaceae</taxon>
        <taxon>Amborella</taxon>
    </lineage>
</organism>